<evidence type="ECO:0000256" key="1">
    <source>
        <dbReference type="SAM" id="MobiDB-lite"/>
    </source>
</evidence>
<proteinExistence type="predicted"/>
<sequence length="181" mass="20537">MEDMKPSGLMLPPQLKIMDILETVPYVRNALCITQDLALLSVIFTTREREGIRQISASKRPPTTMHTEEPTCYIKGLGCRMLNKDVRERSQGIASVFIDPCGCGVRESDGFGGMDISLKDKNKAKTDKTKHRIKKSKRRRSRSYPRNPKAPHWLVKRGRGSRSQIEGLRVHYDLRAVDVDG</sequence>
<protein>
    <submittedName>
        <fullName evidence="2">Uncharacterized protein</fullName>
    </submittedName>
</protein>
<comment type="caution">
    <text evidence="2">The sequence shown here is derived from an EMBL/GenBank/DDBJ whole genome shotgun (WGS) entry which is preliminary data.</text>
</comment>
<dbReference type="Proteomes" id="UP001151760">
    <property type="component" value="Unassembled WGS sequence"/>
</dbReference>
<reference evidence="2" key="2">
    <citation type="submission" date="2022-01" db="EMBL/GenBank/DDBJ databases">
        <authorList>
            <person name="Yamashiro T."/>
            <person name="Shiraishi A."/>
            <person name="Satake H."/>
            <person name="Nakayama K."/>
        </authorList>
    </citation>
    <scope>NUCLEOTIDE SEQUENCE</scope>
</reference>
<organism evidence="2 3">
    <name type="scientific">Tanacetum coccineum</name>
    <dbReference type="NCBI Taxonomy" id="301880"/>
    <lineage>
        <taxon>Eukaryota</taxon>
        <taxon>Viridiplantae</taxon>
        <taxon>Streptophyta</taxon>
        <taxon>Embryophyta</taxon>
        <taxon>Tracheophyta</taxon>
        <taxon>Spermatophyta</taxon>
        <taxon>Magnoliopsida</taxon>
        <taxon>eudicotyledons</taxon>
        <taxon>Gunneridae</taxon>
        <taxon>Pentapetalae</taxon>
        <taxon>asterids</taxon>
        <taxon>campanulids</taxon>
        <taxon>Asterales</taxon>
        <taxon>Asteraceae</taxon>
        <taxon>Asteroideae</taxon>
        <taxon>Anthemideae</taxon>
        <taxon>Anthemidinae</taxon>
        <taxon>Tanacetum</taxon>
    </lineage>
</organism>
<evidence type="ECO:0000313" key="3">
    <source>
        <dbReference type="Proteomes" id="UP001151760"/>
    </source>
</evidence>
<reference evidence="2" key="1">
    <citation type="journal article" date="2022" name="Int. J. Mol. Sci.">
        <title>Draft Genome of Tanacetum Coccineum: Genomic Comparison of Closely Related Tanacetum-Family Plants.</title>
        <authorList>
            <person name="Yamashiro T."/>
            <person name="Shiraishi A."/>
            <person name="Nakayama K."/>
            <person name="Satake H."/>
        </authorList>
    </citation>
    <scope>NUCLEOTIDE SEQUENCE</scope>
</reference>
<gene>
    <name evidence="2" type="ORF">Tco_0893166</name>
</gene>
<dbReference type="EMBL" id="BQNB010014038">
    <property type="protein sequence ID" value="GJT23229.1"/>
    <property type="molecule type" value="Genomic_DNA"/>
</dbReference>
<feature type="compositionally biased region" description="Basic residues" evidence="1">
    <location>
        <begin position="128"/>
        <end position="143"/>
    </location>
</feature>
<accession>A0ABQ5CE75</accession>
<feature type="region of interest" description="Disordered" evidence="1">
    <location>
        <begin position="122"/>
        <end position="160"/>
    </location>
</feature>
<evidence type="ECO:0000313" key="2">
    <source>
        <dbReference type="EMBL" id="GJT23229.1"/>
    </source>
</evidence>
<name>A0ABQ5CE75_9ASTR</name>
<keyword evidence="3" id="KW-1185">Reference proteome</keyword>